<proteinExistence type="predicted"/>
<dbReference type="Proteomes" id="UP000095282">
    <property type="component" value="Unplaced"/>
</dbReference>
<dbReference type="WBParaSite" id="Csp11.Scaffold522.g2916.t1">
    <property type="protein sequence ID" value="Csp11.Scaffold522.g2916.t1"/>
    <property type="gene ID" value="Csp11.Scaffold522.g2916"/>
</dbReference>
<protein>
    <submittedName>
        <fullName evidence="2">AraC family transcriptional regulator</fullName>
    </submittedName>
</protein>
<name>A0A1I7T6M2_9PELO</name>
<keyword evidence="1" id="KW-1185">Reference proteome</keyword>
<organism evidence="1 2">
    <name type="scientific">Caenorhabditis tropicalis</name>
    <dbReference type="NCBI Taxonomy" id="1561998"/>
    <lineage>
        <taxon>Eukaryota</taxon>
        <taxon>Metazoa</taxon>
        <taxon>Ecdysozoa</taxon>
        <taxon>Nematoda</taxon>
        <taxon>Chromadorea</taxon>
        <taxon>Rhabditida</taxon>
        <taxon>Rhabditina</taxon>
        <taxon>Rhabditomorpha</taxon>
        <taxon>Rhabditoidea</taxon>
        <taxon>Rhabditidae</taxon>
        <taxon>Peloderinae</taxon>
        <taxon>Caenorhabditis</taxon>
    </lineage>
</organism>
<reference evidence="2" key="1">
    <citation type="submission" date="2016-11" db="UniProtKB">
        <authorList>
            <consortium name="WormBaseParasite"/>
        </authorList>
    </citation>
    <scope>IDENTIFICATION</scope>
</reference>
<sequence>MKEFSVSQVPIRKKTLARINDHQEFHLLYGSLAPEVFCPEKCVSGRLETVENGFAIRGKRQETRCE</sequence>
<dbReference type="AlphaFoldDB" id="A0A1I7T6M2"/>
<evidence type="ECO:0000313" key="1">
    <source>
        <dbReference type="Proteomes" id="UP000095282"/>
    </source>
</evidence>
<accession>A0A1I7T6M2</accession>
<evidence type="ECO:0000313" key="2">
    <source>
        <dbReference type="WBParaSite" id="Csp11.Scaffold522.g2916.t1"/>
    </source>
</evidence>